<dbReference type="PANTHER" id="PTHR43085:SF57">
    <property type="entry name" value="CARBOHYDRATE KINASE PFKB DOMAIN-CONTAINING PROTEIN"/>
    <property type="match status" value="1"/>
</dbReference>
<dbReference type="SUPFAM" id="SSF53613">
    <property type="entry name" value="Ribokinase-like"/>
    <property type="match status" value="1"/>
</dbReference>
<accession>A0ABP5MB18</accession>
<organism evidence="5 6">
    <name type="scientific">Agrococcus versicolor</name>
    <dbReference type="NCBI Taxonomy" id="501482"/>
    <lineage>
        <taxon>Bacteria</taxon>
        <taxon>Bacillati</taxon>
        <taxon>Actinomycetota</taxon>
        <taxon>Actinomycetes</taxon>
        <taxon>Micrococcales</taxon>
        <taxon>Microbacteriaceae</taxon>
        <taxon>Agrococcus</taxon>
    </lineage>
</organism>
<keyword evidence="6" id="KW-1185">Reference proteome</keyword>
<feature type="domain" description="Carbohydrate kinase PfkB" evidence="4">
    <location>
        <begin position="14"/>
        <end position="291"/>
    </location>
</feature>
<dbReference type="PANTHER" id="PTHR43085">
    <property type="entry name" value="HEXOKINASE FAMILY MEMBER"/>
    <property type="match status" value="1"/>
</dbReference>
<keyword evidence="3" id="KW-0418">Kinase</keyword>
<evidence type="ECO:0000313" key="6">
    <source>
        <dbReference type="Proteomes" id="UP001501599"/>
    </source>
</evidence>
<evidence type="ECO:0000259" key="4">
    <source>
        <dbReference type="Pfam" id="PF00294"/>
    </source>
</evidence>
<evidence type="ECO:0000313" key="5">
    <source>
        <dbReference type="EMBL" id="GAA2171850.1"/>
    </source>
</evidence>
<gene>
    <name evidence="5" type="ORF">GCM10009846_07440</name>
</gene>
<dbReference type="RefSeq" id="WP_344340472.1">
    <property type="nucleotide sequence ID" value="NZ_BAAAQT010000005.1"/>
</dbReference>
<name>A0ABP5MB18_9MICO</name>
<dbReference type="Gene3D" id="3.40.1190.20">
    <property type="match status" value="1"/>
</dbReference>
<dbReference type="InterPro" id="IPR029056">
    <property type="entry name" value="Ribokinase-like"/>
</dbReference>
<dbReference type="InterPro" id="IPR050306">
    <property type="entry name" value="PfkB_Carbo_kinase"/>
</dbReference>
<proteinExistence type="inferred from homology"/>
<protein>
    <recommendedName>
        <fullName evidence="4">Carbohydrate kinase PfkB domain-containing protein</fullName>
    </recommendedName>
</protein>
<dbReference type="Proteomes" id="UP001501599">
    <property type="component" value="Unassembled WGS sequence"/>
</dbReference>
<comment type="caution">
    <text evidence="5">The sequence shown here is derived from an EMBL/GenBank/DDBJ whole genome shotgun (WGS) entry which is preliminary data.</text>
</comment>
<keyword evidence="2" id="KW-0808">Transferase</keyword>
<evidence type="ECO:0000256" key="2">
    <source>
        <dbReference type="ARBA" id="ARBA00022679"/>
    </source>
</evidence>
<evidence type="ECO:0000256" key="3">
    <source>
        <dbReference type="ARBA" id="ARBA00022777"/>
    </source>
</evidence>
<dbReference type="Pfam" id="PF00294">
    <property type="entry name" value="PfkB"/>
    <property type="match status" value="1"/>
</dbReference>
<comment type="similarity">
    <text evidence="1">Belongs to the carbohydrate kinase PfkB family.</text>
</comment>
<dbReference type="InterPro" id="IPR011611">
    <property type="entry name" value="PfkB_dom"/>
</dbReference>
<evidence type="ECO:0000256" key="1">
    <source>
        <dbReference type="ARBA" id="ARBA00010688"/>
    </source>
</evidence>
<reference evidence="6" key="1">
    <citation type="journal article" date="2019" name="Int. J. Syst. Evol. Microbiol.">
        <title>The Global Catalogue of Microorganisms (GCM) 10K type strain sequencing project: providing services to taxonomists for standard genome sequencing and annotation.</title>
        <authorList>
            <consortium name="The Broad Institute Genomics Platform"/>
            <consortium name="The Broad Institute Genome Sequencing Center for Infectious Disease"/>
            <person name="Wu L."/>
            <person name="Ma J."/>
        </authorList>
    </citation>
    <scope>NUCLEOTIDE SEQUENCE [LARGE SCALE GENOMIC DNA]</scope>
    <source>
        <strain evidence="6">JCM 16026</strain>
    </source>
</reference>
<sequence>MTRVAVVGDALVDVVDGRGVPGGAALNVAVGLARLGVDVDLVAMVADDEPGRLLVAHAAAHGVRLAATPAPLGTATATATRDGDTMRYVFNEAGVRRHVDVTHLLPLLDAADLVVVSCMALDDQEQAEPLLRIADPERRLVLDPNPRPGYLPTAEHVVRFREAVERLASRARLTKVGDEDAELVWGTEPHAVASRLLVRGAGTVLVTEGPEGATAHTRTGSLHAPIHAMDEPIVDTIGAGDATIATVAAALADLDARGRDVGDEEWSGILVDAMAIAAHTCRVAGGMLQLPSR</sequence>
<dbReference type="EMBL" id="BAAAQT010000005">
    <property type="protein sequence ID" value="GAA2171850.1"/>
    <property type="molecule type" value="Genomic_DNA"/>
</dbReference>